<sequence>MYKKNIKFVGYLLDYYKAKHTMLMPSKSSMAIGVPDLGLLKHAFTAQGWGAESQPRPRRDAGSGMDLTYITERILALWFPADTGPQEYKRVQPFRTSGWNETGTHSRERGRMAPRPGTSFGTALLRLQRHRLLAERGSVKNRCHPCQILQEHTMVHNIQRNMSNGSCRSVRTFCSPATH</sequence>
<keyword evidence="3" id="KW-1185">Reference proteome</keyword>
<reference evidence="2 3" key="1">
    <citation type="submission" date="2020-02" db="EMBL/GenBank/DDBJ databases">
        <authorList>
            <person name="Ferguson B K."/>
        </authorList>
    </citation>
    <scope>NUCLEOTIDE SEQUENCE [LARGE SCALE GENOMIC DNA]</scope>
</reference>
<evidence type="ECO:0000256" key="1">
    <source>
        <dbReference type="SAM" id="MobiDB-lite"/>
    </source>
</evidence>
<feature type="region of interest" description="Disordered" evidence="1">
    <location>
        <begin position="96"/>
        <end position="117"/>
    </location>
</feature>
<dbReference type="EMBL" id="CADCXU010015835">
    <property type="protein sequence ID" value="CAB0005049.1"/>
    <property type="molecule type" value="Genomic_DNA"/>
</dbReference>
<proteinExistence type="predicted"/>
<name>A0A6H5GU80_9HEMI</name>
<dbReference type="Proteomes" id="UP000479000">
    <property type="component" value="Unassembled WGS sequence"/>
</dbReference>
<dbReference type="OrthoDB" id="6273691at2759"/>
<protein>
    <submittedName>
        <fullName evidence="2">Uncharacterized protein</fullName>
    </submittedName>
</protein>
<gene>
    <name evidence="2" type="ORF">NTEN_LOCUS10526</name>
</gene>
<evidence type="ECO:0000313" key="2">
    <source>
        <dbReference type="EMBL" id="CAB0005049.1"/>
    </source>
</evidence>
<dbReference type="AlphaFoldDB" id="A0A6H5GU80"/>
<organism evidence="2 3">
    <name type="scientific">Nesidiocoris tenuis</name>
    <dbReference type="NCBI Taxonomy" id="355587"/>
    <lineage>
        <taxon>Eukaryota</taxon>
        <taxon>Metazoa</taxon>
        <taxon>Ecdysozoa</taxon>
        <taxon>Arthropoda</taxon>
        <taxon>Hexapoda</taxon>
        <taxon>Insecta</taxon>
        <taxon>Pterygota</taxon>
        <taxon>Neoptera</taxon>
        <taxon>Paraneoptera</taxon>
        <taxon>Hemiptera</taxon>
        <taxon>Heteroptera</taxon>
        <taxon>Panheteroptera</taxon>
        <taxon>Cimicomorpha</taxon>
        <taxon>Miridae</taxon>
        <taxon>Dicyphina</taxon>
        <taxon>Nesidiocoris</taxon>
    </lineage>
</organism>
<evidence type="ECO:0000313" key="3">
    <source>
        <dbReference type="Proteomes" id="UP000479000"/>
    </source>
</evidence>
<accession>A0A6H5GU80</accession>